<reference evidence="1" key="1">
    <citation type="submission" date="2023-03" db="EMBL/GenBank/DDBJ databases">
        <title>Massive genome expansion in bonnet fungi (Mycena s.s.) driven by repeated elements and novel gene families across ecological guilds.</title>
        <authorList>
            <consortium name="Lawrence Berkeley National Laboratory"/>
            <person name="Harder C.B."/>
            <person name="Miyauchi S."/>
            <person name="Viragh M."/>
            <person name="Kuo A."/>
            <person name="Thoen E."/>
            <person name="Andreopoulos B."/>
            <person name="Lu D."/>
            <person name="Skrede I."/>
            <person name="Drula E."/>
            <person name="Henrissat B."/>
            <person name="Morin E."/>
            <person name="Kohler A."/>
            <person name="Barry K."/>
            <person name="LaButti K."/>
            <person name="Morin E."/>
            <person name="Salamov A."/>
            <person name="Lipzen A."/>
            <person name="Mereny Z."/>
            <person name="Hegedus B."/>
            <person name="Baldrian P."/>
            <person name="Stursova M."/>
            <person name="Weitz H."/>
            <person name="Taylor A."/>
            <person name="Grigoriev I.V."/>
            <person name="Nagy L.G."/>
            <person name="Martin F."/>
            <person name="Kauserud H."/>
        </authorList>
    </citation>
    <scope>NUCLEOTIDE SEQUENCE</scope>
    <source>
        <strain evidence="1">CBHHK067</strain>
    </source>
</reference>
<name>A0AAD7CVW0_MYCRO</name>
<keyword evidence="2" id="KW-1185">Reference proteome</keyword>
<comment type="caution">
    <text evidence="1">The sequence shown here is derived from an EMBL/GenBank/DDBJ whole genome shotgun (WGS) entry which is preliminary data.</text>
</comment>
<dbReference type="Proteomes" id="UP001221757">
    <property type="component" value="Unassembled WGS sequence"/>
</dbReference>
<proteinExistence type="predicted"/>
<accession>A0AAD7CVW0</accession>
<sequence length="452" mass="51571">MWTLYLSDFKLLSDETTDILLAGIFITNLEQADDVLLISFTPNGAQKKMDALWKWCSINFMIINAIKSLLMILGSIPRLLPVFRFGKDTVTIVKTAKYVGFNLNSTKRNIFEDHYLTKASKARSIAGTLLGLESMVGTLPVWEARKLYMALVDPHLTHGCEVSLDVDPDLLKPLEDVQNDFLRRILGLNKRSMTAPLYTETGLVPLRFRYVKVAGEDSVQLSDEGKASWAMDLRYVIHNLPFNVVLPALSTITPQMVEAVIKSVDAGLRAYLQWSIDDPNAPKLYLLRGRVEPDKDSEPIQKSLCFRHYLNVVNPKHRKALTRLLLSSHCLALERLRWVEHRRPRIDRNLRVCRFCKVKIESPEHALLECTAAADLVMLRNDFLTRMNNDIRGLPSLNSMSAVDFFTLMISYRHTISLVAKYAFRVTEIFEATPMHIPPLPLHWLIQPQVTD</sequence>
<evidence type="ECO:0000313" key="2">
    <source>
        <dbReference type="Proteomes" id="UP001221757"/>
    </source>
</evidence>
<organism evidence="1 2">
    <name type="scientific">Mycena rosella</name>
    <name type="common">Pink bonnet</name>
    <name type="synonym">Agaricus rosellus</name>
    <dbReference type="NCBI Taxonomy" id="1033263"/>
    <lineage>
        <taxon>Eukaryota</taxon>
        <taxon>Fungi</taxon>
        <taxon>Dikarya</taxon>
        <taxon>Basidiomycota</taxon>
        <taxon>Agaricomycotina</taxon>
        <taxon>Agaricomycetes</taxon>
        <taxon>Agaricomycetidae</taxon>
        <taxon>Agaricales</taxon>
        <taxon>Marasmiineae</taxon>
        <taxon>Mycenaceae</taxon>
        <taxon>Mycena</taxon>
    </lineage>
</organism>
<gene>
    <name evidence="1" type="ORF">B0H17DRAFT_990864</name>
</gene>
<protein>
    <submittedName>
        <fullName evidence="1">Uncharacterized protein</fullName>
    </submittedName>
</protein>
<dbReference type="AlphaFoldDB" id="A0AAD7CVW0"/>
<evidence type="ECO:0000313" key="1">
    <source>
        <dbReference type="EMBL" id="KAJ7665670.1"/>
    </source>
</evidence>
<dbReference type="EMBL" id="JARKIE010000214">
    <property type="protein sequence ID" value="KAJ7665670.1"/>
    <property type="molecule type" value="Genomic_DNA"/>
</dbReference>